<feature type="signal peptide" evidence="2">
    <location>
        <begin position="1"/>
        <end position="19"/>
    </location>
</feature>
<dbReference type="Proteomes" id="UP000230233">
    <property type="component" value="Chromosome X"/>
</dbReference>
<keyword evidence="2" id="KW-0732">Signal</keyword>
<comment type="caution">
    <text evidence="3">The sequence shown here is derived from an EMBL/GenBank/DDBJ whole genome shotgun (WGS) entry which is preliminary data.</text>
</comment>
<proteinExistence type="predicted"/>
<feature type="transmembrane region" description="Helical" evidence="1">
    <location>
        <begin position="64"/>
        <end position="86"/>
    </location>
</feature>
<accession>A0A2G5SY22</accession>
<keyword evidence="1" id="KW-1133">Transmembrane helix</keyword>
<evidence type="ECO:0000256" key="1">
    <source>
        <dbReference type="SAM" id="Phobius"/>
    </source>
</evidence>
<organism evidence="3 4">
    <name type="scientific">Caenorhabditis nigoni</name>
    <dbReference type="NCBI Taxonomy" id="1611254"/>
    <lineage>
        <taxon>Eukaryota</taxon>
        <taxon>Metazoa</taxon>
        <taxon>Ecdysozoa</taxon>
        <taxon>Nematoda</taxon>
        <taxon>Chromadorea</taxon>
        <taxon>Rhabditida</taxon>
        <taxon>Rhabditina</taxon>
        <taxon>Rhabditomorpha</taxon>
        <taxon>Rhabditoidea</taxon>
        <taxon>Rhabditidae</taxon>
        <taxon>Peloderinae</taxon>
        <taxon>Caenorhabditis</taxon>
    </lineage>
</organism>
<evidence type="ECO:0000313" key="4">
    <source>
        <dbReference type="Proteomes" id="UP000230233"/>
    </source>
</evidence>
<reference evidence="4" key="1">
    <citation type="submission" date="2017-10" db="EMBL/GenBank/DDBJ databases">
        <title>Rapid genome shrinkage in a self-fertile nematode reveals novel sperm competition proteins.</title>
        <authorList>
            <person name="Yin D."/>
            <person name="Schwarz E.M."/>
            <person name="Thomas C.G."/>
            <person name="Felde R.L."/>
            <person name="Korf I.F."/>
            <person name="Cutter A.D."/>
            <person name="Schartner C.M."/>
            <person name="Ralston E.J."/>
            <person name="Meyer B.J."/>
            <person name="Haag E.S."/>
        </authorList>
    </citation>
    <scope>NUCLEOTIDE SEQUENCE [LARGE SCALE GENOMIC DNA]</scope>
    <source>
        <strain evidence="4">JU1422</strain>
    </source>
</reference>
<keyword evidence="1" id="KW-0812">Transmembrane</keyword>
<keyword evidence="4" id="KW-1185">Reference proteome</keyword>
<sequence>MRIFRLLTLVGAIIAMIQAVSVDVDTLKKVLKNADNVKIAIFVENQEKASGSDTKSDETCETSWIFKIAVGAVSIFLFSPFSFWILTWKNEKKITESIDNVDYEVLEINGTKYVVVKTDDDADEFHRGNNQELGEAFL</sequence>
<evidence type="ECO:0000256" key="2">
    <source>
        <dbReference type="SAM" id="SignalP"/>
    </source>
</evidence>
<name>A0A2G5SY22_9PELO</name>
<dbReference type="AlphaFoldDB" id="A0A2G5SY22"/>
<protein>
    <submittedName>
        <fullName evidence="3">Uncharacterized protein</fullName>
    </submittedName>
</protein>
<dbReference type="EMBL" id="PDUG01000006">
    <property type="protein sequence ID" value="PIC19930.1"/>
    <property type="molecule type" value="Genomic_DNA"/>
</dbReference>
<gene>
    <name evidence="3" type="primary">Cnig_chr_X.g25293</name>
    <name evidence="3" type="ORF">B9Z55_025293</name>
</gene>
<evidence type="ECO:0000313" key="3">
    <source>
        <dbReference type="EMBL" id="PIC19930.1"/>
    </source>
</evidence>
<dbReference type="OrthoDB" id="10311208at2759"/>
<feature type="chain" id="PRO_5013633543" evidence="2">
    <location>
        <begin position="20"/>
        <end position="138"/>
    </location>
</feature>
<keyword evidence="1" id="KW-0472">Membrane</keyword>